<dbReference type="EMBL" id="JAOQAZ010000035">
    <property type="protein sequence ID" value="KAJ4248715.1"/>
    <property type="molecule type" value="Genomic_DNA"/>
</dbReference>
<sequence>MSINCGFDIFPPLVPTKQNKEAYCGFVGEVIDFFQGPSNKTFILILGSDPNLPRMLDEGFVHFLLPAMPKIPIDAENCDCFLSFSSNVSASPVAQRHVQEVFGIARRYFGGRVHRWVNQSDIYRRGELREAENKVIVRKRINATASEEESEFRVTHSESAGKDGQRDDLTTRVFMKDERQLGRGTRW</sequence>
<feature type="region of interest" description="Disordered" evidence="1">
    <location>
        <begin position="149"/>
        <end position="168"/>
    </location>
</feature>
<proteinExistence type="predicted"/>
<evidence type="ECO:0000313" key="3">
    <source>
        <dbReference type="Proteomes" id="UP001152049"/>
    </source>
</evidence>
<evidence type="ECO:0000313" key="2">
    <source>
        <dbReference type="EMBL" id="KAJ4248715.1"/>
    </source>
</evidence>
<protein>
    <submittedName>
        <fullName evidence="2">Uncharacterized protein</fullName>
    </submittedName>
</protein>
<dbReference type="Proteomes" id="UP001152049">
    <property type="component" value="Unassembled WGS sequence"/>
</dbReference>
<dbReference type="OrthoDB" id="265717at2759"/>
<comment type="caution">
    <text evidence="2">The sequence shown here is derived from an EMBL/GenBank/DDBJ whole genome shotgun (WGS) entry which is preliminary data.</text>
</comment>
<accession>A0A9W8VB61</accession>
<feature type="compositionally biased region" description="Basic and acidic residues" evidence="1">
    <location>
        <begin position="151"/>
        <end position="168"/>
    </location>
</feature>
<organism evidence="2 3">
    <name type="scientific">Fusarium torreyae</name>
    <dbReference type="NCBI Taxonomy" id="1237075"/>
    <lineage>
        <taxon>Eukaryota</taxon>
        <taxon>Fungi</taxon>
        <taxon>Dikarya</taxon>
        <taxon>Ascomycota</taxon>
        <taxon>Pezizomycotina</taxon>
        <taxon>Sordariomycetes</taxon>
        <taxon>Hypocreomycetidae</taxon>
        <taxon>Hypocreales</taxon>
        <taxon>Nectriaceae</taxon>
        <taxon>Fusarium</taxon>
    </lineage>
</organism>
<name>A0A9W8VB61_9HYPO</name>
<evidence type="ECO:0000256" key="1">
    <source>
        <dbReference type="SAM" id="MobiDB-lite"/>
    </source>
</evidence>
<dbReference type="AlphaFoldDB" id="A0A9W8VB61"/>
<reference evidence="2" key="1">
    <citation type="submission" date="2022-09" db="EMBL/GenBank/DDBJ databases">
        <title>Fusarium specimens isolated from Avocado Roots.</title>
        <authorList>
            <person name="Stajich J."/>
            <person name="Roper C."/>
            <person name="Heimlech-Rivalta G."/>
        </authorList>
    </citation>
    <scope>NUCLEOTIDE SEQUENCE</scope>
    <source>
        <strain evidence="2">CF00136</strain>
    </source>
</reference>
<keyword evidence="3" id="KW-1185">Reference proteome</keyword>
<gene>
    <name evidence="2" type="ORF">NW762_012553</name>
</gene>